<dbReference type="PANTHER" id="PTHR46797:SF1">
    <property type="entry name" value="METHYLPHOSPHONATE SYNTHASE"/>
    <property type="match status" value="1"/>
</dbReference>
<dbReference type="Gene3D" id="2.60.120.10">
    <property type="entry name" value="Jelly Rolls"/>
    <property type="match status" value="1"/>
</dbReference>
<evidence type="ECO:0000256" key="1">
    <source>
        <dbReference type="ARBA" id="ARBA00023125"/>
    </source>
</evidence>
<dbReference type="EMBL" id="CP019401">
    <property type="protein sequence ID" value="AQU78376.1"/>
    <property type="molecule type" value="Genomic_DNA"/>
</dbReference>
<name>A0ABM6IP67_9BACL</name>
<reference evidence="3 4" key="1">
    <citation type="submission" date="2017-01" db="EMBL/GenBank/DDBJ databases">
        <title>Planococcus faecalis genome complete sequence.</title>
        <authorList>
            <person name="Lee P.C."/>
        </authorList>
    </citation>
    <scope>NUCLEOTIDE SEQUENCE [LARGE SCALE GENOMIC DNA]</scope>
    <source>
        <strain evidence="3 4">AJ003</strain>
    </source>
</reference>
<dbReference type="InterPro" id="IPR010982">
    <property type="entry name" value="Lambda_DNA-bd_dom_sf"/>
</dbReference>
<dbReference type="Proteomes" id="UP000189661">
    <property type="component" value="Chromosome"/>
</dbReference>
<keyword evidence="4" id="KW-1185">Reference proteome</keyword>
<dbReference type="GO" id="GO:0003677">
    <property type="term" value="F:DNA binding"/>
    <property type="evidence" value="ECO:0007669"/>
    <property type="project" value="UniProtKB-KW"/>
</dbReference>
<evidence type="ECO:0000313" key="4">
    <source>
        <dbReference type="Proteomes" id="UP000189661"/>
    </source>
</evidence>
<dbReference type="CDD" id="cd00093">
    <property type="entry name" value="HTH_XRE"/>
    <property type="match status" value="1"/>
</dbReference>
<gene>
    <name evidence="3" type="ORF">AJGP001_03275</name>
</gene>
<protein>
    <submittedName>
        <fullName evidence="3">DNA-binding protein</fullName>
    </submittedName>
</protein>
<keyword evidence="1 3" id="KW-0238">DNA-binding</keyword>
<dbReference type="InterPro" id="IPR014710">
    <property type="entry name" value="RmlC-like_jellyroll"/>
</dbReference>
<dbReference type="CDD" id="cd02209">
    <property type="entry name" value="cupin_XRE_C"/>
    <property type="match status" value="1"/>
</dbReference>
<dbReference type="PANTHER" id="PTHR46797">
    <property type="entry name" value="HTH-TYPE TRANSCRIPTIONAL REGULATOR"/>
    <property type="match status" value="1"/>
</dbReference>
<feature type="domain" description="HTH cro/C1-type" evidence="2">
    <location>
        <begin position="10"/>
        <end position="64"/>
    </location>
</feature>
<accession>A0ABM6IP67</accession>
<dbReference type="InterPro" id="IPR001387">
    <property type="entry name" value="Cro/C1-type_HTH"/>
</dbReference>
<dbReference type="InterPro" id="IPR013096">
    <property type="entry name" value="Cupin_2"/>
</dbReference>
<dbReference type="Pfam" id="PF01381">
    <property type="entry name" value="HTH_3"/>
    <property type="match status" value="1"/>
</dbReference>
<organism evidence="3 4">
    <name type="scientific">Planococcus faecalis</name>
    <dbReference type="NCBI Taxonomy" id="1598147"/>
    <lineage>
        <taxon>Bacteria</taxon>
        <taxon>Bacillati</taxon>
        <taxon>Bacillota</taxon>
        <taxon>Bacilli</taxon>
        <taxon>Bacillales</taxon>
        <taxon>Caryophanaceae</taxon>
        <taxon>Planococcus</taxon>
    </lineage>
</organism>
<dbReference type="Gene3D" id="1.10.260.40">
    <property type="entry name" value="lambda repressor-like DNA-binding domains"/>
    <property type="match status" value="1"/>
</dbReference>
<evidence type="ECO:0000313" key="3">
    <source>
        <dbReference type="EMBL" id="AQU78376.1"/>
    </source>
</evidence>
<dbReference type="RefSeq" id="WP_071153977.1">
    <property type="nucleotide sequence ID" value="NZ_CP019401.1"/>
</dbReference>
<dbReference type="SUPFAM" id="SSF47413">
    <property type="entry name" value="lambda repressor-like DNA-binding domains"/>
    <property type="match status" value="1"/>
</dbReference>
<sequence>MSHGTIGVTLKNLRKERNMTLKELAEQTDVSISFLSQVERGKSSVTLESLRKIADALNVDPSLFFANETEKTGWATRLEGFHYQDLSHGVQATNLVPMLVTMKPAESEGNPFAHSGYEFLFVVEGVLTVEVDDARTELTEHQSILFDARKKHYWFNLTDRDVRFLLVSSKTN</sequence>
<proteinExistence type="predicted"/>
<dbReference type="SMART" id="SM00530">
    <property type="entry name" value="HTH_XRE"/>
    <property type="match status" value="1"/>
</dbReference>
<dbReference type="Pfam" id="PF07883">
    <property type="entry name" value="Cupin_2"/>
    <property type="match status" value="1"/>
</dbReference>
<dbReference type="PROSITE" id="PS50943">
    <property type="entry name" value="HTH_CROC1"/>
    <property type="match status" value="1"/>
</dbReference>
<evidence type="ECO:0000259" key="2">
    <source>
        <dbReference type="PROSITE" id="PS50943"/>
    </source>
</evidence>
<dbReference type="InterPro" id="IPR050807">
    <property type="entry name" value="TransReg_Diox_bact_type"/>
</dbReference>
<dbReference type="SUPFAM" id="SSF51182">
    <property type="entry name" value="RmlC-like cupins"/>
    <property type="match status" value="1"/>
</dbReference>
<dbReference type="InterPro" id="IPR011051">
    <property type="entry name" value="RmlC_Cupin_sf"/>
</dbReference>